<gene>
    <name evidence="1" type="ORF">PoB_003053600</name>
</gene>
<comment type="caution">
    <text evidence="1">The sequence shown here is derived from an EMBL/GenBank/DDBJ whole genome shotgun (WGS) entry which is preliminary data.</text>
</comment>
<keyword evidence="2" id="KW-1185">Reference proteome</keyword>
<organism evidence="1 2">
    <name type="scientific">Plakobranchus ocellatus</name>
    <dbReference type="NCBI Taxonomy" id="259542"/>
    <lineage>
        <taxon>Eukaryota</taxon>
        <taxon>Metazoa</taxon>
        <taxon>Spiralia</taxon>
        <taxon>Lophotrochozoa</taxon>
        <taxon>Mollusca</taxon>
        <taxon>Gastropoda</taxon>
        <taxon>Heterobranchia</taxon>
        <taxon>Euthyneura</taxon>
        <taxon>Panpulmonata</taxon>
        <taxon>Sacoglossa</taxon>
        <taxon>Placobranchoidea</taxon>
        <taxon>Plakobranchidae</taxon>
        <taxon>Plakobranchus</taxon>
    </lineage>
</organism>
<evidence type="ECO:0000313" key="1">
    <source>
        <dbReference type="EMBL" id="GFO04031.1"/>
    </source>
</evidence>
<keyword evidence="1" id="KW-0378">Hydrolase</keyword>
<dbReference type="Proteomes" id="UP000735302">
    <property type="component" value="Unassembled WGS sequence"/>
</dbReference>
<accession>A0AAV3ZYK4</accession>
<proteinExistence type="predicted"/>
<dbReference type="EMBL" id="BLXT01003735">
    <property type="protein sequence ID" value="GFO04031.1"/>
    <property type="molecule type" value="Genomic_DNA"/>
</dbReference>
<keyword evidence="1" id="KW-0255">Endonuclease</keyword>
<name>A0AAV3ZYK4_9GAST</name>
<protein>
    <submittedName>
        <fullName evidence="1">Endonuclease-reverse transcriptase</fullName>
    </submittedName>
</protein>
<sequence length="135" mass="15846">MLNRGKNILNRWAEYCSKLYIHRNTGDRKVLNIPQQRDCKRRVTARRDKVSDLVIKIREVSRNNVPAETIVSAEEPKVDMLHQICNKIRQVGEWAKPWTRSLVSILPKEGNLKYCHNYRTISLNSHPNKVMLKVI</sequence>
<evidence type="ECO:0000313" key="2">
    <source>
        <dbReference type="Proteomes" id="UP000735302"/>
    </source>
</evidence>
<dbReference type="AlphaFoldDB" id="A0AAV3ZYK4"/>
<dbReference type="GO" id="GO:0004519">
    <property type="term" value="F:endonuclease activity"/>
    <property type="evidence" value="ECO:0007669"/>
    <property type="project" value="UniProtKB-KW"/>
</dbReference>
<keyword evidence="1" id="KW-0540">Nuclease</keyword>
<reference evidence="1 2" key="1">
    <citation type="journal article" date="2021" name="Elife">
        <title>Chloroplast acquisition without the gene transfer in kleptoplastic sea slugs, Plakobranchus ocellatus.</title>
        <authorList>
            <person name="Maeda T."/>
            <person name="Takahashi S."/>
            <person name="Yoshida T."/>
            <person name="Shimamura S."/>
            <person name="Takaki Y."/>
            <person name="Nagai Y."/>
            <person name="Toyoda A."/>
            <person name="Suzuki Y."/>
            <person name="Arimoto A."/>
            <person name="Ishii H."/>
            <person name="Satoh N."/>
            <person name="Nishiyama T."/>
            <person name="Hasebe M."/>
            <person name="Maruyama T."/>
            <person name="Minagawa J."/>
            <person name="Obokata J."/>
            <person name="Shigenobu S."/>
        </authorList>
    </citation>
    <scope>NUCLEOTIDE SEQUENCE [LARGE SCALE GENOMIC DNA]</scope>
</reference>